<dbReference type="CDD" id="cd09607">
    <property type="entry name" value="M3B_PepF"/>
    <property type="match status" value="1"/>
</dbReference>
<dbReference type="RefSeq" id="WP_134112004.1">
    <property type="nucleotide sequence ID" value="NZ_SOBG01000001.1"/>
</dbReference>
<organism evidence="10 11">
    <name type="scientific">Hypnocyclicus thermotrophus</name>
    <dbReference type="NCBI Taxonomy" id="1627895"/>
    <lineage>
        <taxon>Bacteria</taxon>
        <taxon>Fusobacteriati</taxon>
        <taxon>Fusobacteriota</taxon>
        <taxon>Fusobacteriia</taxon>
        <taxon>Fusobacteriales</taxon>
        <taxon>Fusobacteriaceae</taxon>
        <taxon>Hypnocyclicus</taxon>
    </lineage>
</organism>
<keyword evidence="5 6" id="KW-0482">Metalloprotease</keyword>
<gene>
    <name evidence="10" type="ORF">EV215_0193</name>
</gene>
<evidence type="ECO:0000256" key="2">
    <source>
        <dbReference type="ARBA" id="ARBA00022723"/>
    </source>
</evidence>
<protein>
    <submittedName>
        <fullName evidence="10">PepF/M3 family oligoendopeptidase</fullName>
    </submittedName>
</protein>
<evidence type="ECO:0000259" key="9">
    <source>
        <dbReference type="Pfam" id="PF08439"/>
    </source>
</evidence>
<keyword evidence="2 6" id="KW-0479">Metal-binding</keyword>
<dbReference type="GO" id="GO:0006508">
    <property type="term" value="P:proteolysis"/>
    <property type="evidence" value="ECO:0007669"/>
    <property type="project" value="UniProtKB-KW"/>
</dbReference>
<evidence type="ECO:0000256" key="1">
    <source>
        <dbReference type="ARBA" id="ARBA00022670"/>
    </source>
</evidence>
<dbReference type="InterPro" id="IPR034006">
    <property type="entry name" value="M3B_PepF_2"/>
</dbReference>
<dbReference type="InterPro" id="IPR042088">
    <property type="entry name" value="OligoPept_F_C"/>
</dbReference>
<name>A0AA46E0G4_9FUSO</name>
<comment type="cofactor">
    <cofactor evidence="6">
        <name>Zn(2+)</name>
        <dbReference type="ChEBI" id="CHEBI:29105"/>
    </cofactor>
    <text evidence="6">Binds 1 zinc ion.</text>
</comment>
<sequence length="583" mass="68460">MHNWNLDILYTSFNNEEFKNDFNYLIEKKSYFKNFFNQNNINLLEKFLEEYSEYFSKFLKIYYFCELKLSTNVNDSDAMEYLEKIENFNTNITEIEVNLKKYLKNLDNLDDIINSRNYLKEFKFYLSEQKQLSKHLLSDNEELLLEKMKNTGSKYWTKLQENLTANLLVNIEINGKQKQLPLSSIRNLAYDKDSTIRKKAYFAEIESYKNIESPVSFALNAIKGEAILEAKMRGYNSLLEKTLIQSRVSKSTLNIMFETIQENLKYFEKYLLKKAKILGHQNSLPFYDLFAPIGNIDKKYTIEEAKDFIITNFNKFSSSLSNYAKKAFDNNWVDFLPAQGKRGGAFCLNIHSEKESRIMLNFSGSFNDVSTLAHELGHGYHGEAIKNQHLFNSNYTMPIAETASIFCETIVKNAILKNASDDEKLFILEQDLTHNTQIIVDIYSRFLFEDSFIKEREKGSLSLEKINNLMLEAQKKAYGKGLDKNYLHKYMWICKPHYYSAEVNYYNFPYTFGLLFAKGLYKLYLEDKNKFIKKYDILLSITGKNNIEDIMNSINIDITKKEFWQGALDIIINDIEKFNSIIK</sequence>
<evidence type="ECO:0000313" key="10">
    <source>
        <dbReference type="EMBL" id="TDT72392.1"/>
    </source>
</evidence>
<reference evidence="10 11" key="1">
    <citation type="submission" date="2019-03" db="EMBL/GenBank/DDBJ databases">
        <title>Genomic Encyclopedia of Type Strains, Phase IV (KMG-IV): sequencing the most valuable type-strain genomes for metagenomic binning, comparative biology and taxonomic classification.</title>
        <authorList>
            <person name="Goeker M."/>
        </authorList>
    </citation>
    <scope>NUCLEOTIDE SEQUENCE [LARGE SCALE GENOMIC DNA]</scope>
    <source>
        <strain evidence="10 11">DSM 100055</strain>
    </source>
</reference>
<dbReference type="Gene3D" id="1.20.140.70">
    <property type="entry name" value="Oligopeptidase f, N-terminal domain"/>
    <property type="match status" value="1"/>
</dbReference>
<feature type="domain" description="Peptidase M3A/M3B catalytic" evidence="8">
    <location>
        <begin position="188"/>
        <end position="568"/>
    </location>
</feature>
<accession>A0AA46E0G4</accession>
<dbReference type="AlphaFoldDB" id="A0AA46E0G4"/>
<evidence type="ECO:0000256" key="7">
    <source>
        <dbReference type="SAM" id="Coils"/>
    </source>
</evidence>
<evidence type="ECO:0000256" key="3">
    <source>
        <dbReference type="ARBA" id="ARBA00022801"/>
    </source>
</evidence>
<evidence type="ECO:0000256" key="5">
    <source>
        <dbReference type="ARBA" id="ARBA00023049"/>
    </source>
</evidence>
<keyword evidence="1 6" id="KW-0645">Protease</keyword>
<dbReference type="GO" id="GO:0004222">
    <property type="term" value="F:metalloendopeptidase activity"/>
    <property type="evidence" value="ECO:0007669"/>
    <property type="project" value="InterPro"/>
</dbReference>
<evidence type="ECO:0000313" key="11">
    <source>
        <dbReference type="Proteomes" id="UP000294678"/>
    </source>
</evidence>
<dbReference type="Pfam" id="PF01432">
    <property type="entry name" value="Peptidase_M3"/>
    <property type="match status" value="1"/>
</dbReference>
<dbReference type="Gene3D" id="1.10.1370.20">
    <property type="entry name" value="Oligoendopeptidase f, C-terminal domain"/>
    <property type="match status" value="1"/>
</dbReference>
<dbReference type="InterPro" id="IPR001567">
    <property type="entry name" value="Pept_M3A_M3B_dom"/>
</dbReference>
<keyword evidence="4 6" id="KW-0862">Zinc</keyword>
<dbReference type="GO" id="GO:0046872">
    <property type="term" value="F:metal ion binding"/>
    <property type="evidence" value="ECO:0007669"/>
    <property type="project" value="UniProtKB-UniRule"/>
</dbReference>
<evidence type="ECO:0000256" key="4">
    <source>
        <dbReference type="ARBA" id="ARBA00022833"/>
    </source>
</evidence>
<evidence type="ECO:0000259" key="8">
    <source>
        <dbReference type="Pfam" id="PF01432"/>
    </source>
</evidence>
<keyword evidence="3 6" id="KW-0378">Hydrolase</keyword>
<dbReference type="Pfam" id="PF08439">
    <property type="entry name" value="Peptidase_M3_N"/>
    <property type="match status" value="1"/>
</dbReference>
<feature type="coiled-coil region" evidence="7">
    <location>
        <begin position="78"/>
        <end position="112"/>
    </location>
</feature>
<dbReference type="InterPro" id="IPR013647">
    <property type="entry name" value="OligopepF_N_dom"/>
</dbReference>
<comment type="similarity">
    <text evidence="6">Belongs to the peptidase M3 family.</text>
</comment>
<dbReference type="SUPFAM" id="SSF55486">
    <property type="entry name" value="Metalloproteases ('zincins'), catalytic domain"/>
    <property type="match status" value="1"/>
</dbReference>
<dbReference type="InterPro" id="IPR011977">
    <property type="entry name" value="Pept_M3B_clade3"/>
</dbReference>
<dbReference type="NCBIfam" id="TIGR02290">
    <property type="entry name" value="M3_fam_3"/>
    <property type="match status" value="1"/>
</dbReference>
<dbReference type="Proteomes" id="UP000294678">
    <property type="component" value="Unassembled WGS sequence"/>
</dbReference>
<proteinExistence type="inferred from homology"/>
<keyword evidence="11" id="KW-1185">Reference proteome</keyword>
<keyword evidence="7" id="KW-0175">Coiled coil</keyword>
<evidence type="ECO:0000256" key="6">
    <source>
        <dbReference type="RuleBase" id="RU003435"/>
    </source>
</evidence>
<feature type="domain" description="Oligopeptidase F N-terminal" evidence="9">
    <location>
        <begin position="107"/>
        <end position="166"/>
    </location>
</feature>
<comment type="caution">
    <text evidence="10">The sequence shown here is derived from an EMBL/GenBank/DDBJ whole genome shotgun (WGS) entry which is preliminary data.</text>
</comment>
<dbReference type="EMBL" id="SOBG01000001">
    <property type="protein sequence ID" value="TDT72392.1"/>
    <property type="molecule type" value="Genomic_DNA"/>
</dbReference>